<feature type="domain" description="HTH arsR-type" evidence="1">
    <location>
        <begin position="8"/>
        <end position="87"/>
    </location>
</feature>
<name>T1CC92_9ZZZZ</name>
<evidence type="ECO:0000313" key="2">
    <source>
        <dbReference type="EMBL" id="EQD78983.1"/>
    </source>
</evidence>
<gene>
    <name evidence="2" type="ORF">B1B_00435</name>
</gene>
<dbReference type="CDD" id="cd00090">
    <property type="entry name" value="HTH_ARSR"/>
    <property type="match status" value="1"/>
</dbReference>
<dbReference type="InterPro" id="IPR036388">
    <property type="entry name" value="WH-like_DNA-bd_sf"/>
</dbReference>
<reference evidence="2" key="2">
    <citation type="journal article" date="2014" name="ISME J.">
        <title>Microbial stratification in low pH oxic and suboxic macroscopic growths along an acid mine drainage.</title>
        <authorList>
            <person name="Mendez-Garcia C."/>
            <person name="Mesa V."/>
            <person name="Sprenger R.R."/>
            <person name="Richter M."/>
            <person name="Diez M.S."/>
            <person name="Solano J."/>
            <person name="Bargiela R."/>
            <person name="Golyshina O.V."/>
            <person name="Manteca A."/>
            <person name="Ramos J.L."/>
            <person name="Gallego J.R."/>
            <person name="Llorente I."/>
            <person name="Martins Dos Santos V.A."/>
            <person name="Jensen O.N."/>
            <person name="Pelaez A.I."/>
            <person name="Sanchez J."/>
            <person name="Ferrer M."/>
        </authorList>
    </citation>
    <scope>NUCLEOTIDE SEQUENCE</scope>
</reference>
<dbReference type="PANTHER" id="PTHR38600">
    <property type="entry name" value="TRANSCRIPTIONAL REGULATORY PROTEIN"/>
    <property type="match status" value="1"/>
</dbReference>
<dbReference type="SMART" id="SM00418">
    <property type="entry name" value="HTH_ARSR"/>
    <property type="match status" value="1"/>
</dbReference>
<comment type="caution">
    <text evidence="2">The sequence shown here is derived from an EMBL/GenBank/DDBJ whole genome shotgun (WGS) entry which is preliminary data.</text>
</comment>
<dbReference type="PANTHER" id="PTHR38600:SF1">
    <property type="entry name" value="TRANSCRIPTIONAL REGULATORY PROTEIN"/>
    <property type="match status" value="1"/>
</dbReference>
<dbReference type="GO" id="GO:0003700">
    <property type="term" value="F:DNA-binding transcription factor activity"/>
    <property type="evidence" value="ECO:0007669"/>
    <property type="project" value="InterPro"/>
</dbReference>
<dbReference type="SUPFAM" id="SSF46785">
    <property type="entry name" value="Winged helix' DNA-binding domain"/>
    <property type="match status" value="1"/>
</dbReference>
<dbReference type="InterPro" id="IPR036390">
    <property type="entry name" value="WH_DNA-bd_sf"/>
</dbReference>
<dbReference type="Pfam" id="PF12840">
    <property type="entry name" value="HTH_20"/>
    <property type="match status" value="1"/>
</dbReference>
<sequence>MQDDRIEALIDAIENSTRREILRELTSFSSYATELSRLVGVSQQAINKHLFLLEKANLIHLVADSENGRKKIYIPSGFSSLIIDYSKNFFFVTKKDIYDDAENTPDLDEGSSLIDQLREVEGRIDSVTNERMKFLRLKDRIMERIHSR</sequence>
<evidence type="ECO:0000259" key="1">
    <source>
        <dbReference type="SMART" id="SM00418"/>
    </source>
</evidence>
<dbReference type="InterPro" id="IPR001845">
    <property type="entry name" value="HTH_ArsR_DNA-bd_dom"/>
</dbReference>
<dbReference type="AlphaFoldDB" id="T1CC92"/>
<proteinExistence type="predicted"/>
<dbReference type="InterPro" id="IPR011991">
    <property type="entry name" value="ArsR-like_HTH"/>
</dbReference>
<reference evidence="2" key="1">
    <citation type="submission" date="2013-08" db="EMBL/GenBank/DDBJ databases">
        <authorList>
            <person name="Mendez C."/>
            <person name="Richter M."/>
            <person name="Ferrer M."/>
            <person name="Sanchez J."/>
        </authorList>
    </citation>
    <scope>NUCLEOTIDE SEQUENCE</scope>
</reference>
<accession>T1CC92</accession>
<dbReference type="Gene3D" id="1.10.10.10">
    <property type="entry name" value="Winged helix-like DNA-binding domain superfamily/Winged helix DNA-binding domain"/>
    <property type="match status" value="1"/>
</dbReference>
<organism evidence="2">
    <name type="scientific">mine drainage metagenome</name>
    <dbReference type="NCBI Taxonomy" id="410659"/>
    <lineage>
        <taxon>unclassified sequences</taxon>
        <taxon>metagenomes</taxon>
        <taxon>ecological metagenomes</taxon>
    </lineage>
</organism>
<dbReference type="EMBL" id="AUZY01000331">
    <property type="protein sequence ID" value="EQD78983.1"/>
    <property type="molecule type" value="Genomic_DNA"/>
</dbReference>
<feature type="non-terminal residue" evidence="2">
    <location>
        <position position="148"/>
    </location>
</feature>
<protein>
    <submittedName>
        <fullName evidence="2">Transcriptional regulator, ArsR family protein</fullName>
    </submittedName>
</protein>